<proteinExistence type="predicted"/>
<organism evidence="1 2">
    <name type="scientific">Eumeta variegata</name>
    <name type="common">Bagworm moth</name>
    <name type="synonym">Eumeta japonica</name>
    <dbReference type="NCBI Taxonomy" id="151549"/>
    <lineage>
        <taxon>Eukaryota</taxon>
        <taxon>Metazoa</taxon>
        <taxon>Ecdysozoa</taxon>
        <taxon>Arthropoda</taxon>
        <taxon>Hexapoda</taxon>
        <taxon>Insecta</taxon>
        <taxon>Pterygota</taxon>
        <taxon>Neoptera</taxon>
        <taxon>Endopterygota</taxon>
        <taxon>Lepidoptera</taxon>
        <taxon>Glossata</taxon>
        <taxon>Ditrysia</taxon>
        <taxon>Tineoidea</taxon>
        <taxon>Psychidae</taxon>
        <taxon>Oiketicinae</taxon>
        <taxon>Eumeta</taxon>
    </lineage>
</organism>
<reference evidence="1 2" key="1">
    <citation type="journal article" date="2019" name="Commun. Biol.">
        <title>The bagworm genome reveals a unique fibroin gene that provides high tensile strength.</title>
        <authorList>
            <person name="Kono N."/>
            <person name="Nakamura H."/>
            <person name="Ohtoshi R."/>
            <person name="Tomita M."/>
            <person name="Numata K."/>
            <person name="Arakawa K."/>
        </authorList>
    </citation>
    <scope>NUCLEOTIDE SEQUENCE [LARGE SCALE GENOMIC DNA]</scope>
</reference>
<comment type="caution">
    <text evidence="1">The sequence shown here is derived from an EMBL/GenBank/DDBJ whole genome shotgun (WGS) entry which is preliminary data.</text>
</comment>
<dbReference type="EMBL" id="BGZK01001641">
    <property type="protein sequence ID" value="GBP83814.1"/>
    <property type="molecule type" value="Genomic_DNA"/>
</dbReference>
<accession>A0A4C1Z9P0</accession>
<keyword evidence="2" id="KW-1185">Reference proteome</keyword>
<name>A0A4C1Z9P0_EUMVA</name>
<protein>
    <submittedName>
        <fullName evidence="1">Uncharacterized protein</fullName>
    </submittedName>
</protein>
<dbReference type="AlphaFoldDB" id="A0A4C1Z9P0"/>
<dbReference type="Proteomes" id="UP000299102">
    <property type="component" value="Unassembled WGS sequence"/>
</dbReference>
<gene>
    <name evidence="1" type="ORF">EVAR_56997_1</name>
</gene>
<evidence type="ECO:0000313" key="1">
    <source>
        <dbReference type="EMBL" id="GBP83814.1"/>
    </source>
</evidence>
<sequence>MPIDFIHALNVCLVEFTVGLKLGYVQYGPEYSRVRSATEAEHGRIPQRSRLPAIELESAVCYGNAAPASRALGARD</sequence>
<evidence type="ECO:0000313" key="2">
    <source>
        <dbReference type="Proteomes" id="UP000299102"/>
    </source>
</evidence>